<evidence type="ECO:0000256" key="2">
    <source>
        <dbReference type="ARBA" id="ARBA00022801"/>
    </source>
</evidence>
<dbReference type="Pfam" id="PF00149">
    <property type="entry name" value="Metallophos"/>
    <property type="match status" value="1"/>
</dbReference>
<gene>
    <name evidence="5" type="ORF">L0P62_01520</name>
</gene>
<feature type="domain" description="Calcineurin-like phosphoesterase" evidence="4">
    <location>
        <begin position="43"/>
        <end position="202"/>
    </location>
</feature>
<keyword evidence="3" id="KW-0472">Membrane</keyword>
<keyword evidence="2" id="KW-0378">Hydrolase</keyword>
<keyword evidence="1" id="KW-0479">Metal-binding</keyword>
<dbReference type="AlphaFoldDB" id="A0A9Q4AAY0"/>
<evidence type="ECO:0000313" key="5">
    <source>
        <dbReference type="EMBL" id="MCG4564119.1"/>
    </source>
</evidence>
<sequence length="267" mass="30543">MRTKTYILLAIIAIFLIYILIQIKCFKINKVILNNDEISNDLNIVQITDFHNNKLINKNRLIEEIKNIDPDVIFLTGDIIDAKTKDFSYSLNIVKDLMDITEKIYFVWGNHELRNTKGEEFVGELKNIGVIVLDDENIKCQIANNKINIIGLNFFIDEKDYNKAIEGIDEKDYNIILSHSPNRPLRYLNGKEDLILSGHTHGGQVRLPIIGAVIAPGQGYFPKYDKGLFELENSILYIDSGLGNSVFPIRFLNRVQISNVLVKSNME</sequence>
<evidence type="ECO:0000256" key="3">
    <source>
        <dbReference type="SAM" id="Phobius"/>
    </source>
</evidence>
<reference evidence="5" key="1">
    <citation type="submission" date="2022-01" db="EMBL/GenBank/DDBJ databases">
        <title>Collection of gut derived symbiotic bacterial strains cultured from healthy donors.</title>
        <authorList>
            <person name="Lin H."/>
            <person name="Kohout C."/>
            <person name="Waligurski E."/>
            <person name="Pamer E.G."/>
        </authorList>
    </citation>
    <scope>NUCLEOTIDE SEQUENCE</scope>
    <source>
        <strain evidence="5">MSK.14.39</strain>
    </source>
</reference>
<keyword evidence="3" id="KW-1133">Transmembrane helix</keyword>
<dbReference type="RefSeq" id="WP_237915653.1">
    <property type="nucleotide sequence ID" value="NZ_JAKNID010000003.1"/>
</dbReference>
<feature type="transmembrane region" description="Helical" evidence="3">
    <location>
        <begin position="6"/>
        <end position="23"/>
    </location>
</feature>
<name>A0A9Q4AAY0_9FIRM</name>
<dbReference type="Gene3D" id="3.60.21.10">
    <property type="match status" value="1"/>
</dbReference>
<comment type="caution">
    <text evidence="5">The sequence shown here is derived from an EMBL/GenBank/DDBJ whole genome shotgun (WGS) entry which is preliminary data.</text>
</comment>
<dbReference type="EMBL" id="JAKNID010000003">
    <property type="protein sequence ID" value="MCG4564119.1"/>
    <property type="molecule type" value="Genomic_DNA"/>
</dbReference>
<evidence type="ECO:0000259" key="4">
    <source>
        <dbReference type="Pfam" id="PF00149"/>
    </source>
</evidence>
<dbReference type="InterPro" id="IPR004843">
    <property type="entry name" value="Calcineurin-like_PHP"/>
</dbReference>
<accession>A0A9Q4AAY0</accession>
<keyword evidence="6" id="KW-1185">Reference proteome</keyword>
<dbReference type="InterPro" id="IPR029052">
    <property type="entry name" value="Metallo-depent_PP-like"/>
</dbReference>
<dbReference type="GO" id="GO:0009245">
    <property type="term" value="P:lipid A biosynthetic process"/>
    <property type="evidence" value="ECO:0007669"/>
    <property type="project" value="TreeGrafter"/>
</dbReference>
<organism evidence="5 6">
    <name type="scientific">Anaerosalibacter bizertensis</name>
    <dbReference type="NCBI Taxonomy" id="932217"/>
    <lineage>
        <taxon>Bacteria</taxon>
        <taxon>Bacillati</taxon>
        <taxon>Bacillota</taxon>
        <taxon>Tissierellia</taxon>
        <taxon>Tissierellales</taxon>
        <taxon>Sporanaerobacteraceae</taxon>
        <taxon>Anaerosalibacter</taxon>
    </lineage>
</organism>
<dbReference type="InterPro" id="IPR051158">
    <property type="entry name" value="Metallophosphoesterase_sf"/>
</dbReference>
<dbReference type="PANTHER" id="PTHR31302:SF31">
    <property type="entry name" value="PHOSPHODIESTERASE YAEI"/>
    <property type="match status" value="1"/>
</dbReference>
<keyword evidence="3" id="KW-0812">Transmembrane</keyword>
<evidence type="ECO:0000256" key="1">
    <source>
        <dbReference type="ARBA" id="ARBA00022723"/>
    </source>
</evidence>
<dbReference type="Proteomes" id="UP001108123">
    <property type="component" value="Unassembled WGS sequence"/>
</dbReference>
<protein>
    <submittedName>
        <fullName evidence="5">Metallophosphoesterase</fullName>
    </submittedName>
</protein>
<proteinExistence type="predicted"/>
<dbReference type="SUPFAM" id="SSF56300">
    <property type="entry name" value="Metallo-dependent phosphatases"/>
    <property type="match status" value="1"/>
</dbReference>
<evidence type="ECO:0000313" key="6">
    <source>
        <dbReference type="Proteomes" id="UP001108123"/>
    </source>
</evidence>
<dbReference type="GO" id="GO:0008758">
    <property type="term" value="F:UDP-2,3-diacylglucosamine hydrolase activity"/>
    <property type="evidence" value="ECO:0007669"/>
    <property type="project" value="TreeGrafter"/>
</dbReference>
<dbReference type="PANTHER" id="PTHR31302">
    <property type="entry name" value="TRANSMEMBRANE PROTEIN WITH METALLOPHOSPHOESTERASE DOMAIN-RELATED"/>
    <property type="match status" value="1"/>
</dbReference>
<dbReference type="GO" id="GO:0046872">
    <property type="term" value="F:metal ion binding"/>
    <property type="evidence" value="ECO:0007669"/>
    <property type="project" value="UniProtKB-KW"/>
</dbReference>
<dbReference type="GO" id="GO:0016020">
    <property type="term" value="C:membrane"/>
    <property type="evidence" value="ECO:0007669"/>
    <property type="project" value="GOC"/>
</dbReference>